<proteinExistence type="predicted"/>
<dbReference type="EMBL" id="AMYD01002132">
    <property type="protein sequence ID" value="EQB50130.1"/>
    <property type="molecule type" value="Genomic_DNA"/>
</dbReference>
<comment type="caution">
    <text evidence="3">The sequence shown here is derived from an EMBL/GenBank/DDBJ whole genome shotgun (WGS) entry which is preliminary data.</text>
</comment>
<feature type="compositionally biased region" description="Polar residues" evidence="1">
    <location>
        <begin position="1"/>
        <end position="13"/>
    </location>
</feature>
<evidence type="ECO:0000256" key="1">
    <source>
        <dbReference type="SAM" id="MobiDB-lite"/>
    </source>
</evidence>
<dbReference type="HOGENOM" id="CLU_1896053_0_0_1"/>
<accession>T0LPL6</accession>
<protein>
    <submittedName>
        <fullName evidence="3">Uncharacterized protein</fullName>
    </submittedName>
</protein>
<sequence>MEPNDNTNNLPHSSHSRDDNLTPPTTNATTKPDPPPGVVAGSLAICAGFVLFGFGCYFLSRWLQRRRAPQTPKTPPGWTRQQVHGVDRTAKGGFGGAVRDVPDIVGFGTWDASVLGITSLMSSLGVSWDIAVFA</sequence>
<feature type="region of interest" description="Disordered" evidence="1">
    <location>
        <begin position="1"/>
        <end position="37"/>
    </location>
</feature>
<dbReference type="Proteomes" id="UP000015530">
    <property type="component" value="Unassembled WGS sequence"/>
</dbReference>
<keyword evidence="2" id="KW-1133">Transmembrane helix</keyword>
<organism evidence="3 4">
    <name type="scientific">Colletotrichum gloeosporioides (strain Cg-14)</name>
    <name type="common">Anthracnose fungus</name>
    <name type="synonym">Glomerella cingulata</name>
    <dbReference type="NCBI Taxonomy" id="1237896"/>
    <lineage>
        <taxon>Eukaryota</taxon>
        <taxon>Fungi</taxon>
        <taxon>Dikarya</taxon>
        <taxon>Ascomycota</taxon>
        <taxon>Pezizomycotina</taxon>
        <taxon>Sordariomycetes</taxon>
        <taxon>Hypocreomycetidae</taxon>
        <taxon>Glomerellales</taxon>
        <taxon>Glomerellaceae</taxon>
        <taxon>Colletotrichum</taxon>
        <taxon>Colletotrichum gloeosporioides species complex</taxon>
    </lineage>
</organism>
<feature type="transmembrane region" description="Helical" evidence="2">
    <location>
        <begin position="38"/>
        <end position="59"/>
    </location>
</feature>
<evidence type="ECO:0000313" key="4">
    <source>
        <dbReference type="Proteomes" id="UP000015530"/>
    </source>
</evidence>
<gene>
    <name evidence="3" type="ORF">CGLO_10461</name>
</gene>
<keyword evidence="2" id="KW-0812">Transmembrane</keyword>
<dbReference type="AlphaFoldDB" id="T0LPL6"/>
<name>T0LPL6_COLGC</name>
<reference evidence="4" key="1">
    <citation type="journal article" date="2013" name="Mol. Plant Microbe Interact.">
        <title>Global aspects of pacC regulation of pathogenicity genes in Colletotrichum gloeosporioides as revealed by transcriptome analysis.</title>
        <authorList>
            <person name="Alkan N."/>
            <person name="Meng X."/>
            <person name="Friedlander G."/>
            <person name="Reuveni E."/>
            <person name="Sukno S."/>
            <person name="Sherman A."/>
            <person name="Thon M."/>
            <person name="Fluhr R."/>
            <person name="Prusky D."/>
        </authorList>
    </citation>
    <scope>NUCLEOTIDE SEQUENCE [LARGE SCALE GENOMIC DNA]</scope>
    <source>
        <strain evidence="4">Cg-14</strain>
    </source>
</reference>
<keyword evidence="2" id="KW-0472">Membrane</keyword>
<evidence type="ECO:0000256" key="2">
    <source>
        <dbReference type="SAM" id="Phobius"/>
    </source>
</evidence>
<dbReference type="OrthoDB" id="4843065at2759"/>
<evidence type="ECO:0000313" key="3">
    <source>
        <dbReference type="EMBL" id="EQB50130.1"/>
    </source>
</evidence>